<organism evidence="2 3">
    <name type="scientific">Massariosphaeria phaeospora</name>
    <dbReference type="NCBI Taxonomy" id="100035"/>
    <lineage>
        <taxon>Eukaryota</taxon>
        <taxon>Fungi</taxon>
        <taxon>Dikarya</taxon>
        <taxon>Ascomycota</taxon>
        <taxon>Pezizomycotina</taxon>
        <taxon>Dothideomycetes</taxon>
        <taxon>Pleosporomycetidae</taxon>
        <taxon>Pleosporales</taxon>
        <taxon>Pleosporales incertae sedis</taxon>
        <taxon>Massariosphaeria</taxon>
    </lineage>
</organism>
<gene>
    <name evidence="2" type="ORF">BDV95DRAFT_604229</name>
</gene>
<sequence length="238" mass="27022">MARTKAMGKRRREVDIRATVTYPQTIPDSKSDPCLNPSATNEHTLKCGHRVVTAKENEVCAPNCHHVATSKHPIDTKGAADFHCQACIEMESEEKFKKEKKKLIAQKTDEEEWRQELREEYAKKIKKPVRKTYIAENITSVPCDEDGEPVKGYKPGKPGHPFDVGIPRSGAIMFEDIDPNPVPDPEPSIRPSKRKREALDKEPVEQAGSSRRLSKRKRKAPEQEPEQEDVMFVRSVNL</sequence>
<dbReference type="AlphaFoldDB" id="A0A7C8MBH0"/>
<keyword evidence="3" id="KW-1185">Reference proteome</keyword>
<proteinExistence type="predicted"/>
<accession>A0A7C8MBH0</accession>
<protein>
    <submittedName>
        <fullName evidence="2">Uncharacterized protein</fullName>
    </submittedName>
</protein>
<feature type="region of interest" description="Disordered" evidence="1">
    <location>
        <begin position="144"/>
        <end position="238"/>
    </location>
</feature>
<dbReference type="Proteomes" id="UP000481861">
    <property type="component" value="Unassembled WGS sequence"/>
</dbReference>
<comment type="caution">
    <text evidence="2">The sequence shown here is derived from an EMBL/GenBank/DDBJ whole genome shotgun (WGS) entry which is preliminary data.</text>
</comment>
<evidence type="ECO:0000313" key="2">
    <source>
        <dbReference type="EMBL" id="KAF2874016.1"/>
    </source>
</evidence>
<reference evidence="2 3" key="1">
    <citation type="submission" date="2020-01" db="EMBL/GenBank/DDBJ databases">
        <authorList>
            <consortium name="DOE Joint Genome Institute"/>
            <person name="Haridas S."/>
            <person name="Albert R."/>
            <person name="Binder M."/>
            <person name="Bloem J."/>
            <person name="Labutti K."/>
            <person name="Salamov A."/>
            <person name="Andreopoulos B."/>
            <person name="Baker S.E."/>
            <person name="Barry K."/>
            <person name="Bills G."/>
            <person name="Bluhm B.H."/>
            <person name="Cannon C."/>
            <person name="Castanera R."/>
            <person name="Culley D.E."/>
            <person name="Daum C."/>
            <person name="Ezra D."/>
            <person name="Gonzalez J.B."/>
            <person name="Henrissat B."/>
            <person name="Kuo A."/>
            <person name="Liang C."/>
            <person name="Lipzen A."/>
            <person name="Lutzoni F."/>
            <person name="Magnuson J."/>
            <person name="Mondo S."/>
            <person name="Nolan M."/>
            <person name="Ohm R."/>
            <person name="Pangilinan J."/>
            <person name="Park H.-J.H."/>
            <person name="Ramirez L."/>
            <person name="Alfaro M."/>
            <person name="Sun H."/>
            <person name="Tritt A."/>
            <person name="Yoshinaga Y."/>
            <person name="Zwiers L.-H.L."/>
            <person name="Turgeon B.G."/>
            <person name="Goodwin S.B."/>
            <person name="Spatafora J.W."/>
            <person name="Crous P.W."/>
            <person name="Grigoriev I.V."/>
        </authorList>
    </citation>
    <scope>NUCLEOTIDE SEQUENCE [LARGE SCALE GENOMIC DNA]</scope>
    <source>
        <strain evidence="2 3">CBS 611.86</strain>
    </source>
</reference>
<evidence type="ECO:0000313" key="3">
    <source>
        <dbReference type="Proteomes" id="UP000481861"/>
    </source>
</evidence>
<dbReference type="OrthoDB" id="3640311at2759"/>
<evidence type="ECO:0000256" key="1">
    <source>
        <dbReference type="SAM" id="MobiDB-lite"/>
    </source>
</evidence>
<name>A0A7C8MBH0_9PLEO</name>
<dbReference type="EMBL" id="JAADJZ010000006">
    <property type="protein sequence ID" value="KAF2874016.1"/>
    <property type="molecule type" value="Genomic_DNA"/>
</dbReference>